<dbReference type="GO" id="GO:0016887">
    <property type="term" value="F:ATP hydrolysis activity"/>
    <property type="evidence" value="ECO:0007669"/>
    <property type="project" value="InterPro"/>
</dbReference>
<dbReference type="InterPro" id="IPR003439">
    <property type="entry name" value="ABC_transporter-like_ATP-bd"/>
</dbReference>
<evidence type="ECO:0000313" key="3">
    <source>
        <dbReference type="Proteomes" id="UP001370490"/>
    </source>
</evidence>
<name>A0AAN8W3L0_9MAGN</name>
<dbReference type="GO" id="GO:0005524">
    <property type="term" value="F:ATP binding"/>
    <property type="evidence" value="ECO:0007669"/>
    <property type="project" value="InterPro"/>
</dbReference>
<dbReference type="GO" id="GO:0042626">
    <property type="term" value="F:ATPase-coupled transmembrane transporter activity"/>
    <property type="evidence" value="ECO:0007669"/>
    <property type="project" value="TreeGrafter"/>
</dbReference>
<feature type="domain" description="ABC transporter" evidence="1">
    <location>
        <begin position="14"/>
        <end position="39"/>
    </location>
</feature>
<evidence type="ECO:0000313" key="2">
    <source>
        <dbReference type="EMBL" id="KAK6940867.1"/>
    </source>
</evidence>
<accession>A0AAN8W3L0</accession>
<dbReference type="InterPro" id="IPR027417">
    <property type="entry name" value="P-loop_NTPase"/>
</dbReference>
<organism evidence="2 3">
    <name type="scientific">Dillenia turbinata</name>
    <dbReference type="NCBI Taxonomy" id="194707"/>
    <lineage>
        <taxon>Eukaryota</taxon>
        <taxon>Viridiplantae</taxon>
        <taxon>Streptophyta</taxon>
        <taxon>Embryophyta</taxon>
        <taxon>Tracheophyta</taxon>
        <taxon>Spermatophyta</taxon>
        <taxon>Magnoliopsida</taxon>
        <taxon>eudicotyledons</taxon>
        <taxon>Gunneridae</taxon>
        <taxon>Pentapetalae</taxon>
        <taxon>Dilleniales</taxon>
        <taxon>Dilleniaceae</taxon>
        <taxon>Dillenia</taxon>
    </lineage>
</organism>
<dbReference type="Pfam" id="PF00005">
    <property type="entry name" value="ABC_tran"/>
    <property type="match status" value="1"/>
</dbReference>
<gene>
    <name evidence="2" type="ORF">RJ641_030398</name>
</gene>
<reference evidence="2 3" key="1">
    <citation type="submission" date="2023-12" db="EMBL/GenBank/DDBJ databases">
        <title>A high-quality genome assembly for Dillenia turbinata (Dilleniales).</title>
        <authorList>
            <person name="Chanderbali A."/>
        </authorList>
    </citation>
    <scope>NUCLEOTIDE SEQUENCE [LARGE SCALE GENOMIC DNA]</scope>
    <source>
        <strain evidence="2">LSX21</strain>
        <tissue evidence="2">Leaf</tissue>
    </source>
</reference>
<dbReference type="AlphaFoldDB" id="A0AAN8W3L0"/>
<dbReference type="Proteomes" id="UP001370490">
    <property type="component" value="Unassembled WGS sequence"/>
</dbReference>
<comment type="caution">
    <text evidence="2">The sequence shown here is derived from an EMBL/GenBank/DDBJ whole genome shotgun (WGS) entry which is preliminary data.</text>
</comment>
<evidence type="ECO:0000259" key="1">
    <source>
        <dbReference type="Pfam" id="PF00005"/>
    </source>
</evidence>
<proteinExistence type="predicted"/>
<sequence length="117" mass="12862">MVTEFELMILCSVGGQKQWIAIARAILRDTPILILDEATCALDAKSEHYIKEVIQALGHDCEVKRTILVKAHRPSTARVCDRIIVMDGGEIVEDGSSQAADSKRLAMLSRAQKKAVT</sequence>
<dbReference type="EMBL" id="JBAMMX010000005">
    <property type="protein sequence ID" value="KAK6940867.1"/>
    <property type="molecule type" value="Genomic_DNA"/>
</dbReference>
<dbReference type="PANTHER" id="PTHR24221:SF654">
    <property type="entry name" value="ATP-BINDING CASSETTE SUB-FAMILY B MEMBER 6"/>
    <property type="match status" value="1"/>
</dbReference>
<dbReference type="Gene3D" id="3.40.50.300">
    <property type="entry name" value="P-loop containing nucleotide triphosphate hydrolases"/>
    <property type="match status" value="1"/>
</dbReference>
<protein>
    <recommendedName>
        <fullName evidence="1">ABC transporter domain-containing protein</fullName>
    </recommendedName>
</protein>
<keyword evidence="3" id="KW-1185">Reference proteome</keyword>
<dbReference type="SUPFAM" id="SSF52540">
    <property type="entry name" value="P-loop containing nucleoside triphosphate hydrolases"/>
    <property type="match status" value="1"/>
</dbReference>
<dbReference type="InterPro" id="IPR039421">
    <property type="entry name" value="Type_1_exporter"/>
</dbReference>
<dbReference type="PANTHER" id="PTHR24221">
    <property type="entry name" value="ATP-BINDING CASSETTE SUB-FAMILY B"/>
    <property type="match status" value="1"/>
</dbReference>